<protein>
    <submittedName>
        <fullName evidence="1">Uncharacterized protein</fullName>
    </submittedName>
</protein>
<evidence type="ECO:0000313" key="1">
    <source>
        <dbReference type="EMBL" id="CAH3013611.1"/>
    </source>
</evidence>
<name>A0ABN8LFA0_9CNID</name>
<evidence type="ECO:0000313" key="2">
    <source>
        <dbReference type="Proteomes" id="UP001159427"/>
    </source>
</evidence>
<keyword evidence="2" id="KW-1185">Reference proteome</keyword>
<gene>
    <name evidence="1" type="ORF">PEVE_00000043</name>
</gene>
<dbReference type="Proteomes" id="UP001159427">
    <property type="component" value="Unassembled WGS sequence"/>
</dbReference>
<dbReference type="EMBL" id="CALNXI010000001">
    <property type="protein sequence ID" value="CAH3013611.1"/>
    <property type="molecule type" value="Genomic_DNA"/>
</dbReference>
<accession>A0ABN8LFA0</accession>
<reference evidence="1 2" key="1">
    <citation type="submission" date="2022-05" db="EMBL/GenBank/DDBJ databases">
        <authorList>
            <consortium name="Genoscope - CEA"/>
            <person name="William W."/>
        </authorList>
    </citation>
    <scope>NUCLEOTIDE SEQUENCE [LARGE SCALE GENOMIC DNA]</scope>
</reference>
<comment type="caution">
    <text evidence="1">The sequence shown here is derived from an EMBL/GenBank/DDBJ whole genome shotgun (WGS) entry which is preliminary data.</text>
</comment>
<sequence>MHDLQVLQNKAAKVILDLPNYASSTNALKTLGWPTLFQERLVHRYITTFKYIHGLVDHSFNILRNSDIHSYNTRRGTDFRLPLAKRNYESRDVFNQCAKEWTF</sequence>
<organism evidence="1 2">
    <name type="scientific">Porites evermanni</name>
    <dbReference type="NCBI Taxonomy" id="104178"/>
    <lineage>
        <taxon>Eukaryota</taxon>
        <taxon>Metazoa</taxon>
        <taxon>Cnidaria</taxon>
        <taxon>Anthozoa</taxon>
        <taxon>Hexacorallia</taxon>
        <taxon>Scleractinia</taxon>
        <taxon>Fungiina</taxon>
        <taxon>Poritidae</taxon>
        <taxon>Porites</taxon>
    </lineage>
</organism>
<proteinExistence type="predicted"/>